<protein>
    <submittedName>
        <fullName evidence="3">Uncharacterized protein</fullName>
    </submittedName>
</protein>
<feature type="region of interest" description="Disordered" evidence="2">
    <location>
        <begin position="401"/>
        <end position="424"/>
    </location>
</feature>
<organism evidence="3 4">
    <name type="scientific">Pycnococcus provasolii</name>
    <dbReference type="NCBI Taxonomy" id="41880"/>
    <lineage>
        <taxon>Eukaryota</taxon>
        <taxon>Viridiplantae</taxon>
        <taxon>Chlorophyta</taxon>
        <taxon>Pseudoscourfieldiophyceae</taxon>
        <taxon>Pseudoscourfieldiales</taxon>
        <taxon>Pycnococcaceae</taxon>
        <taxon>Pycnococcus</taxon>
    </lineage>
</organism>
<feature type="compositionally biased region" description="Polar residues" evidence="2">
    <location>
        <begin position="404"/>
        <end position="418"/>
    </location>
</feature>
<keyword evidence="1" id="KW-0175">Coiled coil</keyword>
<gene>
    <name evidence="3" type="ORF">PPROV_000001100</name>
</gene>
<comment type="caution">
    <text evidence="3">The sequence shown here is derived from an EMBL/GenBank/DDBJ whole genome shotgun (WGS) entry which is preliminary data.</text>
</comment>
<dbReference type="AlphaFoldDB" id="A0A830H282"/>
<feature type="coiled-coil region" evidence="1">
    <location>
        <begin position="524"/>
        <end position="635"/>
    </location>
</feature>
<accession>A0A830H282</accession>
<sequence length="708" mass="72913">MAGNGGGWSWQRLLQTDKAGRRRTCVSIVPKAHGGGFVVGVATADPQVCHYVPQPPPFEGMRLASVHKPTCFTHSATATRRRDVAATRGTCVTVIASHPSAPWYAVASANGVVGVDASQLVESSSWPTTALAKVRLRNGVQHDLHHGRAVVDAAWARCTLSDVAVTCDDRGRVAAFAVSSEQHAADALTELGAPGVQVSALPPSSNIADSFRVLASSLMHVVVVTGVMRRGTNAAGLRLGVAACVRVGVEPRDACMGACCTASGLIAAARPELVLWCTKPDHPESVVSVPINASLALVAGDTKPLLGRLHPLASIADASDVPLLSHVPGGGVGVLNAAGAELVDWWGEAAAISTSARLNADDVDAPHAVVMSGDGAIWALKKGAIIGSSITSLDNFFDDDNDGSESTKSSKFAPSSVSVRDGEGDKGEDAVAAVAAEAATAAAGALDLVKTPHATGHYPEASAAADGGTSVRRTQGRRRFVANLDNAPMTIEERKLGRLVMKMEMGAVAVEGQEKPSAFAATNAREETETMKEIEEAKARAEAEAKARAEAEAKAKAKAAAEAEAKARAAAEAEAKARAAEAEALANQKKKEQEQVAAAAAAAEAAAAREKAKAAEEARMRREEEEKNAAAAAATATAASVMTFQDTAKARKAAWRLARSIGAQGAMHVLLDAAASKPVSAPGTIGAEVARAACMAVLEAKEREDFVV</sequence>
<reference evidence="3" key="1">
    <citation type="submission" date="2020-10" db="EMBL/GenBank/DDBJ databases">
        <title>Unveiling of a novel bifunctional photoreceptor, Dualchrome1, isolated from a cosmopolitan green alga.</title>
        <authorList>
            <person name="Suzuki S."/>
            <person name="Kawachi M."/>
        </authorList>
    </citation>
    <scope>NUCLEOTIDE SEQUENCE</scope>
    <source>
        <strain evidence="3">NIES 2893</strain>
    </source>
</reference>
<evidence type="ECO:0000313" key="4">
    <source>
        <dbReference type="Proteomes" id="UP000660262"/>
    </source>
</evidence>
<evidence type="ECO:0000313" key="3">
    <source>
        <dbReference type="EMBL" id="GHP01255.1"/>
    </source>
</evidence>
<evidence type="ECO:0000256" key="2">
    <source>
        <dbReference type="SAM" id="MobiDB-lite"/>
    </source>
</evidence>
<name>A0A830H282_9CHLO</name>
<keyword evidence="4" id="KW-1185">Reference proteome</keyword>
<proteinExistence type="predicted"/>
<dbReference type="EMBL" id="BNJQ01000001">
    <property type="protein sequence ID" value="GHP01255.1"/>
    <property type="molecule type" value="Genomic_DNA"/>
</dbReference>
<evidence type="ECO:0000256" key="1">
    <source>
        <dbReference type="SAM" id="Coils"/>
    </source>
</evidence>
<dbReference type="Proteomes" id="UP000660262">
    <property type="component" value="Unassembled WGS sequence"/>
</dbReference>